<reference evidence="2 3" key="1">
    <citation type="submission" date="2019-01" db="EMBL/GenBank/DDBJ databases">
        <title>Nocardioides guangzhouensis sp. nov., an actinobacterium isolated from soil.</title>
        <authorList>
            <person name="Fu Y."/>
            <person name="Cai Y."/>
            <person name="Lin Z."/>
            <person name="Chen P."/>
        </authorList>
    </citation>
    <scope>NUCLEOTIDE SEQUENCE [LARGE SCALE GENOMIC DNA]</scope>
    <source>
        <strain evidence="2 3">NBRC 105384</strain>
    </source>
</reference>
<evidence type="ECO:0000313" key="2">
    <source>
        <dbReference type="EMBL" id="RYU10162.1"/>
    </source>
</evidence>
<dbReference type="RefSeq" id="WP_129988600.1">
    <property type="nucleotide sequence ID" value="NZ_SDPU01000032.1"/>
</dbReference>
<dbReference type="EMBL" id="SDPU01000032">
    <property type="protein sequence ID" value="RYU10162.1"/>
    <property type="molecule type" value="Genomic_DNA"/>
</dbReference>
<evidence type="ECO:0000256" key="1">
    <source>
        <dbReference type="SAM" id="Phobius"/>
    </source>
</evidence>
<dbReference type="OrthoDB" id="3436671at2"/>
<evidence type="ECO:0000313" key="3">
    <source>
        <dbReference type="Proteomes" id="UP000291189"/>
    </source>
</evidence>
<keyword evidence="1" id="KW-0812">Transmembrane</keyword>
<proteinExistence type="predicted"/>
<keyword evidence="1" id="KW-1133">Transmembrane helix</keyword>
<keyword evidence="1" id="KW-0472">Membrane</keyword>
<keyword evidence="3" id="KW-1185">Reference proteome</keyword>
<evidence type="ECO:0008006" key="4">
    <source>
        <dbReference type="Google" id="ProtNLM"/>
    </source>
</evidence>
<feature type="transmembrane region" description="Helical" evidence="1">
    <location>
        <begin position="151"/>
        <end position="173"/>
    </location>
</feature>
<protein>
    <recommendedName>
        <fullName evidence="4">DUF2157 domain-containing protein</fullName>
    </recommendedName>
</protein>
<feature type="transmembrane region" description="Helical" evidence="1">
    <location>
        <begin position="203"/>
        <end position="221"/>
    </location>
</feature>
<feature type="transmembrane region" description="Helical" evidence="1">
    <location>
        <begin position="124"/>
        <end position="145"/>
    </location>
</feature>
<accession>A0A4Q5IVW6</accession>
<feature type="transmembrane region" description="Helical" evidence="1">
    <location>
        <begin position="180"/>
        <end position="197"/>
    </location>
</feature>
<feature type="transmembrane region" description="Helical" evidence="1">
    <location>
        <begin position="233"/>
        <end position="249"/>
    </location>
</feature>
<feature type="transmembrane region" description="Helical" evidence="1">
    <location>
        <begin position="255"/>
        <end position="273"/>
    </location>
</feature>
<gene>
    <name evidence="2" type="ORF">ETU37_17270</name>
</gene>
<feature type="transmembrane region" description="Helical" evidence="1">
    <location>
        <begin position="280"/>
        <end position="297"/>
    </location>
</feature>
<name>A0A4Q5IVW6_9ACTN</name>
<feature type="transmembrane region" description="Helical" evidence="1">
    <location>
        <begin position="84"/>
        <end position="104"/>
    </location>
</feature>
<sequence length="334" mass="33626">MTSDTSTLRRVVDGLVDAGLVDPARRGEADTVVRDALGSGAPSPMAGSLRRRMAEIAGYVGGAFVVGAAVLFFSATWADLTLGVQVGLLLGTAAILVAAALALAAAARGRGGLAAGHEAVRRRLASVLMTGAAGSAAFGAGLLLADRLDDGSLAVALAALVGLVVSLAGYLVAPTTVGQLGIMVPALVAVPTFLDSLDTDSSSPLPLAALYLLLGVVWLVLAERGVWREVLPARVIGCVVAVLGAQVPVFDTLAWPGYVATAAVGVAAFWLYVVSRAWPYLATGVVAVTIAVPEALSDWFEGALGAAGVLLATGVTLLLAALAGLRLRQEVAEG</sequence>
<feature type="transmembrane region" description="Helical" evidence="1">
    <location>
        <begin position="56"/>
        <end position="78"/>
    </location>
</feature>
<dbReference type="AlphaFoldDB" id="A0A4Q5IVW6"/>
<dbReference type="Proteomes" id="UP000291189">
    <property type="component" value="Unassembled WGS sequence"/>
</dbReference>
<organism evidence="2 3">
    <name type="scientific">Nocardioides iriomotensis</name>
    <dbReference type="NCBI Taxonomy" id="715784"/>
    <lineage>
        <taxon>Bacteria</taxon>
        <taxon>Bacillati</taxon>
        <taxon>Actinomycetota</taxon>
        <taxon>Actinomycetes</taxon>
        <taxon>Propionibacteriales</taxon>
        <taxon>Nocardioidaceae</taxon>
        <taxon>Nocardioides</taxon>
    </lineage>
</organism>
<comment type="caution">
    <text evidence="2">The sequence shown here is derived from an EMBL/GenBank/DDBJ whole genome shotgun (WGS) entry which is preliminary data.</text>
</comment>
<feature type="transmembrane region" description="Helical" evidence="1">
    <location>
        <begin position="303"/>
        <end position="325"/>
    </location>
</feature>